<evidence type="ECO:0000313" key="1">
    <source>
        <dbReference type="EMBL" id="JAI06285.1"/>
    </source>
</evidence>
<reference evidence="1" key="1">
    <citation type="submission" date="2014-11" db="EMBL/GenBank/DDBJ databases">
        <authorList>
            <person name="Amaro Gonzalez C."/>
        </authorList>
    </citation>
    <scope>NUCLEOTIDE SEQUENCE</scope>
</reference>
<dbReference type="EMBL" id="GBXM01002293">
    <property type="protein sequence ID" value="JAI06285.1"/>
    <property type="molecule type" value="Transcribed_RNA"/>
</dbReference>
<organism evidence="1">
    <name type="scientific">Anguilla anguilla</name>
    <name type="common">European freshwater eel</name>
    <name type="synonym">Muraena anguilla</name>
    <dbReference type="NCBI Taxonomy" id="7936"/>
    <lineage>
        <taxon>Eukaryota</taxon>
        <taxon>Metazoa</taxon>
        <taxon>Chordata</taxon>
        <taxon>Craniata</taxon>
        <taxon>Vertebrata</taxon>
        <taxon>Euteleostomi</taxon>
        <taxon>Actinopterygii</taxon>
        <taxon>Neopterygii</taxon>
        <taxon>Teleostei</taxon>
        <taxon>Anguilliformes</taxon>
        <taxon>Anguillidae</taxon>
        <taxon>Anguilla</taxon>
    </lineage>
</organism>
<reference evidence="1" key="2">
    <citation type="journal article" date="2015" name="Fish Shellfish Immunol.">
        <title>Early steps in the European eel (Anguilla anguilla)-Vibrio vulnificus interaction in the gills: Role of the RtxA13 toxin.</title>
        <authorList>
            <person name="Callol A."/>
            <person name="Pajuelo D."/>
            <person name="Ebbesson L."/>
            <person name="Teles M."/>
            <person name="MacKenzie S."/>
            <person name="Amaro C."/>
        </authorList>
    </citation>
    <scope>NUCLEOTIDE SEQUENCE</scope>
</reference>
<dbReference type="AlphaFoldDB" id="A0A0E9XUG3"/>
<proteinExistence type="predicted"/>
<sequence length="46" mass="5530">MTVPLARRPELRWGLCRFFLPRFCQCRAELHRRRAVALERARTTST</sequence>
<name>A0A0E9XUG3_ANGAN</name>
<accession>A0A0E9XUG3</accession>
<protein>
    <submittedName>
        <fullName evidence="1">Uncharacterized protein</fullName>
    </submittedName>
</protein>